<dbReference type="Pfam" id="PF00561">
    <property type="entry name" value="Abhydrolase_1"/>
    <property type="match status" value="1"/>
</dbReference>
<organism evidence="2">
    <name type="scientific">marine sediment metagenome</name>
    <dbReference type="NCBI Taxonomy" id="412755"/>
    <lineage>
        <taxon>unclassified sequences</taxon>
        <taxon>metagenomes</taxon>
        <taxon>ecological metagenomes</taxon>
    </lineage>
</organism>
<proteinExistence type="predicted"/>
<dbReference type="SUPFAM" id="SSF53474">
    <property type="entry name" value="alpha/beta-Hydrolases"/>
    <property type="match status" value="1"/>
</dbReference>
<dbReference type="InterPro" id="IPR029058">
    <property type="entry name" value="AB_hydrolase_fold"/>
</dbReference>
<gene>
    <name evidence="2" type="ORF">LCGC14_1325460</name>
</gene>
<accession>A0A0F9NKM2</accession>
<dbReference type="GO" id="GO:0047372">
    <property type="term" value="F:monoacylglycerol lipase activity"/>
    <property type="evidence" value="ECO:0007669"/>
    <property type="project" value="TreeGrafter"/>
</dbReference>
<sequence length="315" mass="34780">MMQKSSFTVMFLLLALLSISACSRHDFYETAIGLERSAAGLEADTITVGKLEIAYLRNSEMNNGDNIVLIHGFGANKDNWTRIARELTNGFNVYAIDLPGHGDSSKPLDIGYGLEEQVRHLALILEALGINEMHMMGNSMGGGITALYAATYPDRIKTAVLFDPAGILKYENEMVDMILAGNNPLIPSKPGDFERLMDFALEKKPFIPWPILGVMEEQALANQQVNEVIFAAIREAGYGSEFRNTIKRIKDPVLVVWGKEDRVLNYRNGEVFQSIIPGAKLKVLDGIGHAPMIEAPEESARLFLDFAKPYLSKAG</sequence>
<evidence type="ECO:0000259" key="1">
    <source>
        <dbReference type="Pfam" id="PF00561"/>
    </source>
</evidence>
<dbReference type="PRINTS" id="PR00111">
    <property type="entry name" value="ABHYDROLASE"/>
</dbReference>
<evidence type="ECO:0000313" key="2">
    <source>
        <dbReference type="EMBL" id="KKM81867.1"/>
    </source>
</evidence>
<feature type="domain" description="AB hydrolase-1" evidence="1">
    <location>
        <begin position="67"/>
        <end position="195"/>
    </location>
</feature>
<dbReference type="GO" id="GO:0016020">
    <property type="term" value="C:membrane"/>
    <property type="evidence" value="ECO:0007669"/>
    <property type="project" value="TreeGrafter"/>
</dbReference>
<dbReference type="PANTHER" id="PTHR43798:SF5">
    <property type="entry name" value="MONOACYLGLYCEROL LIPASE ABHD6"/>
    <property type="match status" value="1"/>
</dbReference>
<dbReference type="InterPro" id="IPR050266">
    <property type="entry name" value="AB_hydrolase_sf"/>
</dbReference>
<reference evidence="2" key="1">
    <citation type="journal article" date="2015" name="Nature">
        <title>Complex archaea that bridge the gap between prokaryotes and eukaryotes.</title>
        <authorList>
            <person name="Spang A."/>
            <person name="Saw J.H."/>
            <person name="Jorgensen S.L."/>
            <person name="Zaremba-Niedzwiedzka K."/>
            <person name="Martijn J."/>
            <person name="Lind A.E."/>
            <person name="van Eijk R."/>
            <person name="Schleper C."/>
            <person name="Guy L."/>
            <person name="Ettema T.J."/>
        </authorList>
    </citation>
    <scope>NUCLEOTIDE SEQUENCE</scope>
</reference>
<dbReference type="EMBL" id="LAZR01007951">
    <property type="protein sequence ID" value="KKM81867.1"/>
    <property type="molecule type" value="Genomic_DNA"/>
</dbReference>
<dbReference type="InterPro" id="IPR000073">
    <property type="entry name" value="AB_hydrolase_1"/>
</dbReference>
<comment type="caution">
    <text evidence="2">The sequence shown here is derived from an EMBL/GenBank/DDBJ whole genome shotgun (WGS) entry which is preliminary data.</text>
</comment>
<protein>
    <recommendedName>
        <fullName evidence="1">AB hydrolase-1 domain-containing protein</fullName>
    </recommendedName>
</protein>
<dbReference type="PROSITE" id="PS51257">
    <property type="entry name" value="PROKAR_LIPOPROTEIN"/>
    <property type="match status" value="1"/>
</dbReference>
<dbReference type="GO" id="GO:0046464">
    <property type="term" value="P:acylglycerol catabolic process"/>
    <property type="evidence" value="ECO:0007669"/>
    <property type="project" value="TreeGrafter"/>
</dbReference>
<name>A0A0F9NKM2_9ZZZZ</name>
<dbReference type="AlphaFoldDB" id="A0A0F9NKM2"/>
<dbReference type="PANTHER" id="PTHR43798">
    <property type="entry name" value="MONOACYLGLYCEROL LIPASE"/>
    <property type="match status" value="1"/>
</dbReference>
<dbReference type="Gene3D" id="3.40.50.1820">
    <property type="entry name" value="alpha/beta hydrolase"/>
    <property type="match status" value="1"/>
</dbReference>